<feature type="region of interest" description="Disordered" evidence="2">
    <location>
        <begin position="1"/>
        <end position="30"/>
    </location>
</feature>
<proteinExistence type="predicted"/>
<keyword evidence="1" id="KW-0175">Coiled coil</keyword>
<dbReference type="PANTHER" id="PTHR31005">
    <property type="entry name" value="DUF4139 DOMAIN-CONTAINING PROTEIN"/>
    <property type="match status" value="1"/>
</dbReference>
<dbReference type="InterPro" id="IPR011935">
    <property type="entry name" value="CHP02231"/>
</dbReference>
<dbReference type="InterPro" id="IPR037291">
    <property type="entry name" value="DUF4139"/>
</dbReference>
<feature type="coiled-coil region" evidence="1">
    <location>
        <begin position="102"/>
        <end position="129"/>
    </location>
</feature>
<reference evidence="5 6" key="1">
    <citation type="submission" date="2015-09" db="EMBL/GenBank/DDBJ databases">
        <title>Sorangium comparison.</title>
        <authorList>
            <person name="Zaburannyi N."/>
            <person name="Bunk B."/>
            <person name="Overmann J."/>
            <person name="Mueller R."/>
        </authorList>
    </citation>
    <scope>NUCLEOTIDE SEQUENCE [LARGE SCALE GENOMIC DNA]</scope>
    <source>
        <strain evidence="5 6">So ce26</strain>
    </source>
</reference>
<dbReference type="AlphaFoldDB" id="A0A2L0EIT0"/>
<accession>A0A2L0EIT0</accession>
<sequence length="560" mass="59957">MGMDADGPSGSERSTSEEGAGERTPPAGHPSAARVVTLFEDRAEVVRVARVEVGAGAQWVAIGGVSVFVDERTVQARAVAAEGAGAVRVTAARVRWRAHREAALGREEIDALEREQREASRRAAAAELARDRAARREAHVDQLLAKWAQALGAVPKDAGEPERIASWRAGYEALDAALAEALGASADAREARAHAEDDARRAAARLREGSRERPRFEAVIEVEVHAPAPQPVEIELTYRVACAVWRPEHLARLSAGSAPGADAQGGRGAVELTTWAAAWQATGEVWENVTARFSTARPSRNAEAPILADDVLQVRRKTELERRRVVVEARDQAIAAAGLDRGARAVDEMPGVDDGGEPLTFEATEPVTLPSNGRPLRIEVARRSLPAELALVLYPEAHPAAHVRATVTLDGGAGSRPHPLLAGPVRVARGGSLIGRARLDFVGAGEPFELGFGVDDAVRVRRTVDEEHDTSAITGSRKIRRKVKLSLSNLSSDTKRVLVTERIPVSEVAEVEIALGEAPGWTLDEKDGFLRGQVELPPKAVKTMSFSYDIRASASVVLPF</sequence>
<dbReference type="EMBL" id="CP012673">
    <property type="protein sequence ID" value="AUX39202.1"/>
    <property type="molecule type" value="Genomic_DNA"/>
</dbReference>
<protein>
    <recommendedName>
        <fullName evidence="7">DUF4139 domain-containing protein</fullName>
    </recommendedName>
</protein>
<evidence type="ECO:0000256" key="2">
    <source>
        <dbReference type="SAM" id="MobiDB-lite"/>
    </source>
</evidence>
<dbReference type="OrthoDB" id="9777444at2"/>
<dbReference type="InterPro" id="IPR025554">
    <property type="entry name" value="DUF4140"/>
</dbReference>
<dbReference type="NCBIfam" id="TIGR02231">
    <property type="entry name" value="mucoidy inhibitor MuiA family protein"/>
    <property type="match status" value="1"/>
</dbReference>
<dbReference type="Proteomes" id="UP000238348">
    <property type="component" value="Chromosome"/>
</dbReference>
<evidence type="ECO:0000259" key="3">
    <source>
        <dbReference type="Pfam" id="PF13598"/>
    </source>
</evidence>
<organism evidence="5 6">
    <name type="scientific">Sorangium cellulosum</name>
    <name type="common">Polyangium cellulosum</name>
    <dbReference type="NCBI Taxonomy" id="56"/>
    <lineage>
        <taxon>Bacteria</taxon>
        <taxon>Pseudomonadati</taxon>
        <taxon>Myxococcota</taxon>
        <taxon>Polyangia</taxon>
        <taxon>Polyangiales</taxon>
        <taxon>Polyangiaceae</taxon>
        <taxon>Sorangium</taxon>
    </lineage>
</organism>
<evidence type="ECO:0000313" key="5">
    <source>
        <dbReference type="EMBL" id="AUX39202.1"/>
    </source>
</evidence>
<feature type="domain" description="DUF4139" evidence="3">
    <location>
        <begin position="234"/>
        <end position="552"/>
    </location>
</feature>
<feature type="domain" description="DUF4140" evidence="4">
    <location>
        <begin position="36"/>
        <end position="138"/>
    </location>
</feature>
<dbReference type="Pfam" id="PF13600">
    <property type="entry name" value="DUF4140"/>
    <property type="match status" value="1"/>
</dbReference>
<dbReference type="RefSeq" id="WP_104977203.1">
    <property type="nucleotide sequence ID" value="NZ_CP012673.1"/>
</dbReference>
<dbReference type="PANTHER" id="PTHR31005:SF8">
    <property type="entry name" value="DUF4139 DOMAIN-CONTAINING PROTEIN"/>
    <property type="match status" value="1"/>
</dbReference>
<evidence type="ECO:0000256" key="1">
    <source>
        <dbReference type="SAM" id="Coils"/>
    </source>
</evidence>
<gene>
    <name evidence="5" type="ORF">SOCE26_005840</name>
</gene>
<evidence type="ECO:0008006" key="7">
    <source>
        <dbReference type="Google" id="ProtNLM"/>
    </source>
</evidence>
<evidence type="ECO:0000313" key="6">
    <source>
        <dbReference type="Proteomes" id="UP000238348"/>
    </source>
</evidence>
<name>A0A2L0EIT0_SORCE</name>
<dbReference type="Pfam" id="PF13598">
    <property type="entry name" value="DUF4139"/>
    <property type="match status" value="1"/>
</dbReference>
<evidence type="ECO:0000259" key="4">
    <source>
        <dbReference type="Pfam" id="PF13600"/>
    </source>
</evidence>